<keyword evidence="1" id="KW-0472">Membrane</keyword>
<evidence type="ECO:0000313" key="2">
    <source>
        <dbReference type="EMBL" id="KAK5058244.1"/>
    </source>
</evidence>
<evidence type="ECO:0000313" key="3">
    <source>
        <dbReference type="Proteomes" id="UP001345691"/>
    </source>
</evidence>
<organism evidence="2 3">
    <name type="scientific">Exophiala sideris</name>
    <dbReference type="NCBI Taxonomy" id="1016849"/>
    <lineage>
        <taxon>Eukaryota</taxon>
        <taxon>Fungi</taxon>
        <taxon>Dikarya</taxon>
        <taxon>Ascomycota</taxon>
        <taxon>Pezizomycotina</taxon>
        <taxon>Eurotiomycetes</taxon>
        <taxon>Chaetothyriomycetidae</taxon>
        <taxon>Chaetothyriales</taxon>
        <taxon>Herpotrichiellaceae</taxon>
        <taxon>Exophiala</taxon>
    </lineage>
</organism>
<keyword evidence="1" id="KW-1133">Transmembrane helix</keyword>
<evidence type="ECO:0000256" key="1">
    <source>
        <dbReference type="SAM" id="Phobius"/>
    </source>
</evidence>
<dbReference type="Proteomes" id="UP001345691">
    <property type="component" value="Unassembled WGS sequence"/>
</dbReference>
<keyword evidence="1" id="KW-0812">Transmembrane</keyword>
<name>A0ABR0J7J8_9EURO</name>
<accession>A0ABR0J7J8</accession>
<comment type="caution">
    <text evidence="2">The sequence shown here is derived from an EMBL/GenBank/DDBJ whole genome shotgun (WGS) entry which is preliminary data.</text>
</comment>
<feature type="transmembrane region" description="Helical" evidence="1">
    <location>
        <begin position="33"/>
        <end position="57"/>
    </location>
</feature>
<protein>
    <submittedName>
        <fullName evidence="2">Uncharacterized protein</fullName>
    </submittedName>
</protein>
<proteinExistence type="predicted"/>
<dbReference type="EMBL" id="JAVRRF010000014">
    <property type="protein sequence ID" value="KAK5058244.1"/>
    <property type="molecule type" value="Genomic_DNA"/>
</dbReference>
<sequence>MAPLPFIDSLFHKTAPAKTSPHWLHVRDLPPDALTGIIVILIILSALVIVSLTVLVGKVWKWLIAPRLGRRCSVVTDGGITQRRKTSDWARQNSNILWSMYIQEDDLRAQFSAPSKLSRLFSIGSVSTDHGRCPLDRRPSVIVEDGLDPLIEEKNVAEVDIGELRSRAIYDYETAPARKFSLPGRKFSLFQAKPQKPRHRYTKSLEDLVKVRQSSLPTSGRNRKLPSRCYEQIIDEKESA</sequence>
<keyword evidence="3" id="KW-1185">Reference proteome</keyword>
<gene>
    <name evidence="2" type="ORF">LTR69_006648</name>
</gene>
<reference evidence="2 3" key="1">
    <citation type="submission" date="2023-08" db="EMBL/GenBank/DDBJ databases">
        <title>Black Yeasts Isolated from many extreme environments.</title>
        <authorList>
            <person name="Coleine C."/>
            <person name="Stajich J.E."/>
            <person name="Selbmann L."/>
        </authorList>
    </citation>
    <scope>NUCLEOTIDE SEQUENCE [LARGE SCALE GENOMIC DNA]</scope>
    <source>
        <strain evidence="2 3">CCFEE 6328</strain>
    </source>
</reference>